<dbReference type="GeneID" id="102803791"/>
<feature type="compositionally biased region" description="Polar residues" evidence="1">
    <location>
        <begin position="62"/>
        <end position="79"/>
    </location>
</feature>
<dbReference type="InterPro" id="IPR029526">
    <property type="entry name" value="PGBD"/>
</dbReference>
<feature type="compositionally biased region" description="Basic residues" evidence="1">
    <location>
        <begin position="113"/>
        <end position="124"/>
    </location>
</feature>
<feature type="compositionally biased region" description="Acidic residues" evidence="1">
    <location>
        <begin position="299"/>
        <end position="308"/>
    </location>
</feature>
<feature type="compositionally biased region" description="Basic and acidic residues" evidence="1">
    <location>
        <begin position="125"/>
        <end position="175"/>
    </location>
</feature>
<evidence type="ECO:0000313" key="4">
    <source>
        <dbReference type="RefSeq" id="XP_006824945.1"/>
    </source>
</evidence>
<dbReference type="Pfam" id="PF13843">
    <property type="entry name" value="DDE_Tnp_1_7"/>
    <property type="match status" value="1"/>
</dbReference>
<dbReference type="PANTHER" id="PTHR46599">
    <property type="entry name" value="PIGGYBAC TRANSPOSABLE ELEMENT-DERIVED PROTEIN 4"/>
    <property type="match status" value="1"/>
</dbReference>
<feature type="region of interest" description="Disordered" evidence="1">
    <location>
        <begin position="290"/>
        <end position="331"/>
    </location>
</feature>
<evidence type="ECO:0000313" key="3">
    <source>
        <dbReference type="Proteomes" id="UP000694865"/>
    </source>
</evidence>
<proteinExistence type="predicted"/>
<organism evidence="3 4">
    <name type="scientific">Saccoglossus kowalevskii</name>
    <name type="common">Acorn worm</name>
    <dbReference type="NCBI Taxonomy" id="10224"/>
    <lineage>
        <taxon>Eukaryota</taxon>
        <taxon>Metazoa</taxon>
        <taxon>Hemichordata</taxon>
        <taxon>Enteropneusta</taxon>
        <taxon>Harrimaniidae</taxon>
        <taxon>Saccoglossus</taxon>
    </lineage>
</organism>
<dbReference type="PANTHER" id="PTHR46599:SF2">
    <property type="entry name" value="PIGGYBAC TRANSPOSABLE ELEMENT-DERIVED PROTEIN 4-LIKE"/>
    <property type="match status" value="1"/>
</dbReference>
<feature type="compositionally biased region" description="Basic residues" evidence="1">
    <location>
        <begin position="83"/>
        <end position="96"/>
    </location>
</feature>
<keyword evidence="3" id="KW-1185">Reference proteome</keyword>
<protein>
    <submittedName>
        <fullName evidence="4">Uncharacterized protein LOC102803791</fullName>
    </submittedName>
</protein>
<dbReference type="Proteomes" id="UP000694865">
    <property type="component" value="Unplaced"/>
</dbReference>
<gene>
    <name evidence="4" type="primary">LOC102803791</name>
</gene>
<evidence type="ECO:0000259" key="2">
    <source>
        <dbReference type="Pfam" id="PF13843"/>
    </source>
</evidence>
<sequence length="640" mass="72463">MPSSRKKKNIATLGENIRYLAGLNITPAQNTLLMEGTRTRSGEVSGLYMPTADATDDASHGPSGSDNYSASVSTANTQSDNKRKSRKKRRDRKKEKRMQSTTSQSEREESEHRRKKHRKRKKSRKTTENECSTFREPDRVEGSERQIDDRKDGKIVSEGDIDKHQTGGESMHIEESGNEISNQTETEHHGEIEHSDGETDEKPNHEKNELCDGKANKQTDHGEASETTEVEYDTDAGSLVFPSGSGESEGSDVDTVNPYIGLSSRSKQRIGKTIAVRRIEDTWTHKYRYDEPQEYPNDSSDDDADDEGWSSHLHCHSEKPFTGPEPGPNIHIAENSTPLDAFHTIFAHRLMKKLRKETNKYAEWKQNKKCKKDVLWYPVTDEEMKAFLGIVITMGVDPKMALNDYWSTTESLRNEFVAKTMSRNRFKKIMQYFHCNDADKDPANISMPLLRDAARRAQPLYKVAPVMDEIMEKSRSSYNLHRQIAIDEAIVGYKEGHGKSRAKGFKVHVMADAVSSYVGAIEFMTTTASDHTRTDKVTLNLCVDLIRHIGGRNHILYTNNFYTSPELATTMLNEHAVLIVGSTHQSRIGFPTCLRGDQKNPNMAKIEHLERGKSTITCETQYDEADQAQAQQLWAEKNTP</sequence>
<accession>A0ABM0MY54</accession>
<dbReference type="RefSeq" id="XP_006824945.1">
    <property type="nucleotide sequence ID" value="XM_006824882.1"/>
</dbReference>
<feature type="region of interest" description="Disordered" evidence="1">
    <location>
        <begin position="43"/>
        <end position="259"/>
    </location>
</feature>
<feature type="domain" description="PiggyBac transposable element-derived protein" evidence="2">
    <location>
        <begin position="337"/>
        <end position="600"/>
    </location>
</feature>
<name>A0ABM0MY54_SACKO</name>
<feature type="compositionally biased region" description="Basic and acidic residues" evidence="1">
    <location>
        <begin position="185"/>
        <end position="224"/>
    </location>
</feature>
<reference evidence="4" key="1">
    <citation type="submission" date="2025-08" db="UniProtKB">
        <authorList>
            <consortium name="RefSeq"/>
        </authorList>
    </citation>
    <scope>IDENTIFICATION</scope>
    <source>
        <tissue evidence="4">Testes</tissue>
    </source>
</reference>
<evidence type="ECO:0000256" key="1">
    <source>
        <dbReference type="SAM" id="MobiDB-lite"/>
    </source>
</evidence>